<evidence type="ECO:0000313" key="4">
    <source>
        <dbReference type="Proteomes" id="UP000316628"/>
    </source>
</evidence>
<name>A0A543J852_9PSEU</name>
<dbReference type="InterPro" id="IPR011032">
    <property type="entry name" value="GroES-like_sf"/>
</dbReference>
<dbReference type="GO" id="GO:0016491">
    <property type="term" value="F:oxidoreductase activity"/>
    <property type="evidence" value="ECO:0007669"/>
    <property type="project" value="InterPro"/>
</dbReference>
<dbReference type="PANTHER" id="PTHR44154">
    <property type="entry name" value="QUINONE OXIDOREDUCTASE"/>
    <property type="match status" value="1"/>
</dbReference>
<dbReference type="Proteomes" id="UP000316628">
    <property type="component" value="Unassembled WGS sequence"/>
</dbReference>
<gene>
    <name evidence="3" type="ORF">FHX81_1284</name>
</gene>
<dbReference type="InterPro" id="IPR013154">
    <property type="entry name" value="ADH-like_N"/>
</dbReference>
<sequence length="302" mass="30722">MKAVVLNRFGGPEELRLDQVDRPEPGPGQVRLRVRAVGVNPFDAKVREGAMESVFTTPLPTILGIEVAGEVDAVGPDVTGLSIGDEVLGWSDTGAYAEHALATTVARKPAGLSWEHAVTLPVAVETTDRALRLLGVKAGETLLVNGAAGGVGTMAVQLGVLAGLRVVGTAGPANQEHVAALGATPTTYGDGLVERVRAVAPDGVDAVFDVAGKGVLPAAIELRGGTDRIVTIADAPAAAELGVVFTGGPQERSAERLAELAELAAKGELLTTVAATFPLTEVAEAHRLVAGGHGRGKVVLTA</sequence>
<evidence type="ECO:0000256" key="1">
    <source>
        <dbReference type="ARBA" id="ARBA00022857"/>
    </source>
</evidence>
<dbReference type="AlphaFoldDB" id="A0A543J852"/>
<reference evidence="3 4" key="1">
    <citation type="submission" date="2019-06" db="EMBL/GenBank/DDBJ databases">
        <title>Sequencing the genomes of 1000 actinobacteria strains.</title>
        <authorList>
            <person name="Klenk H.-P."/>
        </authorList>
    </citation>
    <scope>NUCLEOTIDE SEQUENCE [LARGE SCALE GENOMIC DNA]</scope>
    <source>
        <strain evidence="3 4">DSM 45456</strain>
    </source>
</reference>
<dbReference type="CDD" id="cd05289">
    <property type="entry name" value="MDR_like_2"/>
    <property type="match status" value="1"/>
</dbReference>
<dbReference type="SUPFAM" id="SSF50129">
    <property type="entry name" value="GroES-like"/>
    <property type="match status" value="1"/>
</dbReference>
<dbReference type="Gene3D" id="3.40.50.720">
    <property type="entry name" value="NAD(P)-binding Rossmann-like Domain"/>
    <property type="match status" value="1"/>
</dbReference>
<dbReference type="Gene3D" id="3.90.180.10">
    <property type="entry name" value="Medium-chain alcohol dehydrogenases, catalytic domain"/>
    <property type="match status" value="1"/>
</dbReference>
<evidence type="ECO:0000259" key="2">
    <source>
        <dbReference type="SMART" id="SM00829"/>
    </source>
</evidence>
<protein>
    <submittedName>
        <fullName evidence="3">NADPH:quinone reductase-like Zn-dependent oxidoreductase</fullName>
    </submittedName>
</protein>
<comment type="caution">
    <text evidence="3">The sequence shown here is derived from an EMBL/GenBank/DDBJ whole genome shotgun (WGS) entry which is preliminary data.</text>
</comment>
<dbReference type="EMBL" id="VFPP01000001">
    <property type="protein sequence ID" value="TQM78992.1"/>
    <property type="molecule type" value="Genomic_DNA"/>
</dbReference>
<dbReference type="SUPFAM" id="SSF51735">
    <property type="entry name" value="NAD(P)-binding Rossmann-fold domains"/>
    <property type="match status" value="1"/>
</dbReference>
<accession>A0A543J852</accession>
<organism evidence="3 4">
    <name type="scientific">Saccharothrix saharensis</name>
    <dbReference type="NCBI Taxonomy" id="571190"/>
    <lineage>
        <taxon>Bacteria</taxon>
        <taxon>Bacillati</taxon>
        <taxon>Actinomycetota</taxon>
        <taxon>Actinomycetes</taxon>
        <taxon>Pseudonocardiales</taxon>
        <taxon>Pseudonocardiaceae</taxon>
        <taxon>Saccharothrix</taxon>
    </lineage>
</organism>
<dbReference type="InterPro" id="IPR036291">
    <property type="entry name" value="NAD(P)-bd_dom_sf"/>
</dbReference>
<dbReference type="InterPro" id="IPR051603">
    <property type="entry name" value="Zinc-ADH_QOR/CCCR"/>
</dbReference>
<keyword evidence="4" id="KW-1185">Reference proteome</keyword>
<dbReference type="Pfam" id="PF08240">
    <property type="entry name" value="ADH_N"/>
    <property type="match status" value="1"/>
</dbReference>
<proteinExistence type="predicted"/>
<keyword evidence="1" id="KW-0521">NADP</keyword>
<dbReference type="InterPro" id="IPR020843">
    <property type="entry name" value="ER"/>
</dbReference>
<feature type="domain" description="Enoyl reductase (ER)" evidence="2">
    <location>
        <begin position="10"/>
        <end position="300"/>
    </location>
</feature>
<dbReference type="OrthoDB" id="3727682at2"/>
<evidence type="ECO:0000313" key="3">
    <source>
        <dbReference type="EMBL" id="TQM78992.1"/>
    </source>
</evidence>
<dbReference type="PANTHER" id="PTHR44154:SF1">
    <property type="entry name" value="QUINONE OXIDOREDUCTASE"/>
    <property type="match status" value="1"/>
</dbReference>
<dbReference type="SMART" id="SM00829">
    <property type="entry name" value="PKS_ER"/>
    <property type="match status" value="1"/>
</dbReference>
<dbReference type="RefSeq" id="WP_141975968.1">
    <property type="nucleotide sequence ID" value="NZ_VFPP01000001.1"/>
</dbReference>
<dbReference type="Pfam" id="PF13602">
    <property type="entry name" value="ADH_zinc_N_2"/>
    <property type="match status" value="1"/>
</dbReference>